<dbReference type="EMBL" id="CP033915">
    <property type="protein sequence ID" value="AZA87141.1"/>
    <property type="molecule type" value="Genomic_DNA"/>
</dbReference>
<evidence type="ECO:0000313" key="3">
    <source>
        <dbReference type="Proteomes" id="UP000274073"/>
    </source>
</evidence>
<dbReference type="AlphaFoldDB" id="A0AAD1DLT6"/>
<evidence type="ECO:0000313" key="4">
    <source>
        <dbReference type="Proteomes" id="UP000281741"/>
    </source>
</evidence>
<sequence>MCDAKKTKTTTENRHRAVRAEYKRLSEIQEYGVQKHSFDWIVANLAHNFFYSTATVENIIFHRV</sequence>
<evidence type="ECO:0000313" key="2">
    <source>
        <dbReference type="EMBL" id="AZA95570.1"/>
    </source>
</evidence>
<dbReference type="EMBL" id="CP033912">
    <property type="protein sequence ID" value="AZA95570.1"/>
    <property type="molecule type" value="Genomic_DNA"/>
</dbReference>
<dbReference type="Proteomes" id="UP000281741">
    <property type="component" value="Chromosome"/>
</dbReference>
<name>A0AAD1DLT6_9FLAO</name>
<accession>A0AAD1DLT6</accession>
<evidence type="ECO:0000313" key="1">
    <source>
        <dbReference type="EMBL" id="AZA87141.1"/>
    </source>
</evidence>
<reference evidence="3 4" key="1">
    <citation type="submission" date="2018-11" db="EMBL/GenBank/DDBJ databases">
        <title>Proposal to divide the Flavobacteriaceae and reorganize its genera based on Amino Acid Identity values calculated from whole genome sequences.</title>
        <authorList>
            <person name="Nicholson A.C."/>
            <person name="Gulvik C.A."/>
            <person name="Whitney A.M."/>
            <person name="Humrighouse B.W."/>
            <person name="Bell M."/>
            <person name="Holmes B."/>
            <person name="Steigerwalt A.G."/>
            <person name="Villarma A."/>
            <person name="Sheth M."/>
            <person name="Batra D."/>
            <person name="Pryor J."/>
            <person name="Bernardet J.-F."/>
            <person name="Hugo C."/>
            <person name="Kampfer P."/>
            <person name="Newman J."/>
            <person name="McQuiston J.R."/>
        </authorList>
    </citation>
    <scope>NUCLEOTIDE SEQUENCE [LARGE SCALE GENOMIC DNA]</scope>
    <source>
        <strain evidence="1 3">G0207</strain>
        <strain evidence="2 4">H5143</strain>
    </source>
</reference>
<organism evidence="1 3">
    <name type="scientific">Chryseobacterium shandongense</name>
    <dbReference type="NCBI Taxonomy" id="1493872"/>
    <lineage>
        <taxon>Bacteria</taxon>
        <taxon>Pseudomonadati</taxon>
        <taxon>Bacteroidota</taxon>
        <taxon>Flavobacteriia</taxon>
        <taxon>Flavobacteriales</taxon>
        <taxon>Weeksellaceae</taxon>
        <taxon>Chryseobacterium group</taxon>
        <taxon>Chryseobacterium</taxon>
    </lineage>
</organism>
<gene>
    <name evidence="1" type="ORF">EG349_10255</name>
    <name evidence="2" type="ORF">EG353_08330</name>
</gene>
<proteinExistence type="predicted"/>
<keyword evidence="4" id="KW-1185">Reference proteome</keyword>
<protein>
    <submittedName>
        <fullName evidence="1">Uncharacterized protein</fullName>
    </submittedName>
</protein>
<dbReference type="Proteomes" id="UP000274073">
    <property type="component" value="Chromosome"/>
</dbReference>